<dbReference type="SUPFAM" id="SSF82649">
    <property type="entry name" value="SufE/NifU"/>
    <property type="match status" value="1"/>
</dbReference>
<dbReference type="AlphaFoldDB" id="A0A845QEJ4"/>
<keyword evidence="3" id="KW-1185">Reference proteome</keyword>
<dbReference type="Gene3D" id="3.90.1010.10">
    <property type="match status" value="1"/>
</dbReference>
<reference evidence="2 3" key="1">
    <citation type="journal article" date="2016" name="Int. J. Syst. Evol. Microbiol.">
        <title>Pyruvatibacter mobilis gen. nov., sp. nov., a marine bacterium from the culture broth of Picochlorum sp. 122.</title>
        <authorList>
            <person name="Wang G."/>
            <person name="Tang M."/>
            <person name="Wu H."/>
            <person name="Dai S."/>
            <person name="Li T."/>
            <person name="Chen C."/>
            <person name="He H."/>
            <person name="Fan J."/>
            <person name="Xiang W."/>
            <person name="Li X."/>
        </authorList>
    </citation>
    <scope>NUCLEOTIDE SEQUENCE [LARGE SCALE GENOMIC DNA]</scope>
    <source>
        <strain evidence="2 3">GYP-11</strain>
    </source>
</reference>
<organism evidence="2 3">
    <name type="scientific">Pyruvatibacter mobilis</name>
    <dbReference type="NCBI Taxonomy" id="1712261"/>
    <lineage>
        <taxon>Bacteria</taxon>
        <taxon>Pseudomonadati</taxon>
        <taxon>Pseudomonadota</taxon>
        <taxon>Alphaproteobacteria</taxon>
        <taxon>Hyphomicrobiales</taxon>
        <taxon>Parvibaculaceae</taxon>
        <taxon>Pyruvatibacter</taxon>
    </lineage>
</organism>
<dbReference type="RefSeq" id="WP_160588872.1">
    <property type="nucleotide sequence ID" value="NZ_BMHN01000001.1"/>
</dbReference>
<accession>A0A845QEJ4</accession>
<comment type="caution">
    <text evidence="2">The sequence shown here is derived from an EMBL/GenBank/DDBJ whole genome shotgun (WGS) entry which is preliminary data.</text>
</comment>
<name>A0A845QEJ4_9HYPH</name>
<gene>
    <name evidence="2" type="ORF">GTQ45_14100</name>
</gene>
<dbReference type="GO" id="GO:0016226">
    <property type="term" value="P:iron-sulfur cluster assembly"/>
    <property type="evidence" value="ECO:0007669"/>
    <property type="project" value="InterPro"/>
</dbReference>
<dbReference type="Pfam" id="PF01592">
    <property type="entry name" value="NifU_N"/>
    <property type="match status" value="1"/>
</dbReference>
<dbReference type="GeneID" id="300654289"/>
<evidence type="ECO:0000259" key="1">
    <source>
        <dbReference type="Pfam" id="PF01592"/>
    </source>
</evidence>
<dbReference type="GO" id="GO:0051536">
    <property type="term" value="F:iron-sulfur cluster binding"/>
    <property type="evidence" value="ECO:0007669"/>
    <property type="project" value="InterPro"/>
</dbReference>
<dbReference type="EMBL" id="WXYQ01000012">
    <property type="protein sequence ID" value="NBG96867.1"/>
    <property type="molecule type" value="Genomic_DNA"/>
</dbReference>
<dbReference type="Proteomes" id="UP000470384">
    <property type="component" value="Unassembled WGS sequence"/>
</dbReference>
<feature type="domain" description="NIF system FeS cluster assembly NifU N-terminal" evidence="1">
    <location>
        <begin position="18"/>
        <end position="100"/>
    </location>
</feature>
<proteinExistence type="predicted"/>
<dbReference type="CDD" id="cd06664">
    <property type="entry name" value="IscU_like"/>
    <property type="match status" value="1"/>
</dbReference>
<protein>
    <submittedName>
        <fullName evidence="2">Iron-sulfur cluster assembly scaffold protein</fullName>
    </submittedName>
</protein>
<evidence type="ECO:0000313" key="3">
    <source>
        <dbReference type="Proteomes" id="UP000470384"/>
    </source>
</evidence>
<sequence length="158" mass="16895">MSDTASQSASGTDLNDVYNARILELAGNIPRIGKLEDAAASASAISKMCGSKVTVHLKMADGRVSDFAHEVHACALGQASSSVMARHVIGATRADIEQVRDQMRAMLKEEGDPPTGDWADLEVLLPARDFKNRHQSIMLTFEATLDAISQIEAAADEV</sequence>
<dbReference type="GO" id="GO:0005506">
    <property type="term" value="F:iron ion binding"/>
    <property type="evidence" value="ECO:0007669"/>
    <property type="project" value="InterPro"/>
</dbReference>
<dbReference type="OrthoDB" id="7857113at2"/>
<dbReference type="InterPro" id="IPR002871">
    <property type="entry name" value="NIF_FeS_clus_asmbl_NifU_N"/>
</dbReference>
<evidence type="ECO:0000313" key="2">
    <source>
        <dbReference type="EMBL" id="NBG96867.1"/>
    </source>
</evidence>